<protein>
    <submittedName>
        <fullName evidence="4">Amidohydrolase</fullName>
    </submittedName>
</protein>
<name>A0ABX7NBA9_9BACT</name>
<dbReference type="InterPro" id="IPR032466">
    <property type="entry name" value="Metal_Hydrolase"/>
</dbReference>
<gene>
    <name evidence="4" type="ORF">JY572_07820</name>
</gene>
<dbReference type="Gene3D" id="3.20.20.140">
    <property type="entry name" value="Metal-dependent hydrolases"/>
    <property type="match status" value="1"/>
</dbReference>
<evidence type="ECO:0000256" key="1">
    <source>
        <dbReference type="ARBA" id="ARBA00023239"/>
    </source>
</evidence>
<sequence length="362" mass="39587">MNIRLPKIALEEAYLHPTDVARVLGDEAALAQISDGGGVTTDYYRPILHRLGDFDEARLHSMDDAGIAHAILSLTAPGIQRIVDPRVAATQARLENDFLAGRIAEHPGRYSGFAAVALQAGAEAIAETRRAVTDLGFKGVLINGYTNTLDPNVGLYLDDPSLYGFWETICELDVPVYLHPRPSLPGGLAPYSSYPEMKGATWGFGMETASHTVRLLLGGHFDRFPSCKLILGHMGEGLPALLWRTQNMFDLNPFNRRLKKTLPEYFADNIWITTSGSFSDSALTNAILTVGADHIMFSVDYPYSESTPAAAWIDRAPISELDRRKITHGNARDLFQLPLQPAGESTPRATSTATSSDYGRLI</sequence>
<dbReference type="Pfam" id="PF04909">
    <property type="entry name" value="Amidohydro_2"/>
    <property type="match status" value="1"/>
</dbReference>
<evidence type="ECO:0000256" key="2">
    <source>
        <dbReference type="SAM" id="MobiDB-lite"/>
    </source>
</evidence>
<dbReference type="SUPFAM" id="SSF51556">
    <property type="entry name" value="Metallo-dependent hydrolases"/>
    <property type="match status" value="1"/>
</dbReference>
<dbReference type="InterPro" id="IPR032465">
    <property type="entry name" value="ACMSD"/>
</dbReference>
<dbReference type="PANTHER" id="PTHR21240:SF30">
    <property type="entry name" value="AMIDOHYDROLASE-RELATED DOMAIN-CONTAINING PROTEIN-RELATED"/>
    <property type="match status" value="1"/>
</dbReference>
<evidence type="ECO:0000313" key="4">
    <source>
        <dbReference type="EMBL" id="QSQ15948.1"/>
    </source>
</evidence>
<dbReference type="Proteomes" id="UP000663090">
    <property type="component" value="Chromosome"/>
</dbReference>
<dbReference type="RefSeq" id="WP_206717633.1">
    <property type="nucleotide sequence ID" value="NZ_CP071091.1"/>
</dbReference>
<dbReference type="InterPro" id="IPR006680">
    <property type="entry name" value="Amidohydro-rel"/>
</dbReference>
<feature type="domain" description="Amidohydrolase-related" evidence="3">
    <location>
        <begin position="49"/>
        <end position="336"/>
    </location>
</feature>
<feature type="compositionally biased region" description="Low complexity" evidence="2">
    <location>
        <begin position="345"/>
        <end position="356"/>
    </location>
</feature>
<keyword evidence="5" id="KW-1185">Reference proteome</keyword>
<proteinExistence type="predicted"/>
<dbReference type="PANTHER" id="PTHR21240">
    <property type="entry name" value="2-AMINO-3-CARBOXYLMUCONATE-6-SEMIALDEHYDE DECARBOXYLASE"/>
    <property type="match status" value="1"/>
</dbReference>
<feature type="region of interest" description="Disordered" evidence="2">
    <location>
        <begin position="339"/>
        <end position="362"/>
    </location>
</feature>
<keyword evidence="1" id="KW-0456">Lyase</keyword>
<evidence type="ECO:0000259" key="3">
    <source>
        <dbReference type="Pfam" id="PF04909"/>
    </source>
</evidence>
<reference evidence="4 5" key="1">
    <citation type="submission" date="2021-02" db="EMBL/GenBank/DDBJ databases">
        <title>De Novo genome assembly of isolated myxobacteria.</title>
        <authorList>
            <person name="Stevens D.C."/>
        </authorList>
    </citation>
    <scope>NUCLEOTIDE SEQUENCE [LARGE SCALE GENOMIC DNA]</scope>
    <source>
        <strain evidence="4 5">SCHIC003</strain>
    </source>
</reference>
<dbReference type="EMBL" id="CP071091">
    <property type="protein sequence ID" value="QSQ15948.1"/>
    <property type="molecule type" value="Genomic_DNA"/>
</dbReference>
<organism evidence="4 5">
    <name type="scientific">Myxococcus landrumensis</name>
    <dbReference type="NCBI Taxonomy" id="2813577"/>
    <lineage>
        <taxon>Bacteria</taxon>
        <taxon>Pseudomonadati</taxon>
        <taxon>Myxococcota</taxon>
        <taxon>Myxococcia</taxon>
        <taxon>Myxococcales</taxon>
        <taxon>Cystobacterineae</taxon>
        <taxon>Myxococcaceae</taxon>
        <taxon>Myxococcus</taxon>
    </lineage>
</organism>
<evidence type="ECO:0000313" key="5">
    <source>
        <dbReference type="Proteomes" id="UP000663090"/>
    </source>
</evidence>
<accession>A0ABX7NBA9</accession>